<reference evidence="2 3" key="1">
    <citation type="journal article" date="2019" name="Genome Biol. Evol.">
        <title>Insights into the evolution of the New World diploid cottons (Gossypium, subgenus Houzingenia) based on genome sequencing.</title>
        <authorList>
            <person name="Grover C.E."/>
            <person name="Arick M.A. 2nd"/>
            <person name="Thrash A."/>
            <person name="Conover J.L."/>
            <person name="Sanders W.S."/>
            <person name="Peterson D.G."/>
            <person name="Frelichowski J.E."/>
            <person name="Scheffler J.A."/>
            <person name="Scheffler B.E."/>
            <person name="Wendel J.F."/>
        </authorList>
    </citation>
    <scope>NUCLEOTIDE SEQUENCE [LARGE SCALE GENOMIC DNA]</scope>
    <source>
        <strain evidence="2">27</strain>
        <tissue evidence="2">Leaf</tissue>
    </source>
</reference>
<evidence type="ECO:0000256" key="1">
    <source>
        <dbReference type="SAM" id="MobiDB-lite"/>
    </source>
</evidence>
<accession>A0A7J8QUY6</accession>
<comment type="caution">
    <text evidence="2">The sequence shown here is derived from an EMBL/GenBank/DDBJ whole genome shotgun (WGS) entry which is preliminary data.</text>
</comment>
<organism evidence="2 3">
    <name type="scientific">Gossypium davidsonii</name>
    <name type="common">Davidson's cotton</name>
    <name type="synonym">Gossypium klotzschianum subsp. davidsonii</name>
    <dbReference type="NCBI Taxonomy" id="34287"/>
    <lineage>
        <taxon>Eukaryota</taxon>
        <taxon>Viridiplantae</taxon>
        <taxon>Streptophyta</taxon>
        <taxon>Embryophyta</taxon>
        <taxon>Tracheophyta</taxon>
        <taxon>Spermatophyta</taxon>
        <taxon>Magnoliopsida</taxon>
        <taxon>eudicotyledons</taxon>
        <taxon>Gunneridae</taxon>
        <taxon>Pentapetalae</taxon>
        <taxon>rosids</taxon>
        <taxon>malvids</taxon>
        <taxon>Malvales</taxon>
        <taxon>Malvaceae</taxon>
        <taxon>Malvoideae</taxon>
        <taxon>Gossypium</taxon>
    </lineage>
</organism>
<evidence type="ECO:0000313" key="3">
    <source>
        <dbReference type="Proteomes" id="UP000593561"/>
    </source>
</evidence>
<evidence type="ECO:0000313" key="2">
    <source>
        <dbReference type="EMBL" id="MBA0605389.1"/>
    </source>
</evidence>
<dbReference type="Proteomes" id="UP000593561">
    <property type="component" value="Unassembled WGS sequence"/>
</dbReference>
<feature type="region of interest" description="Disordered" evidence="1">
    <location>
        <begin position="178"/>
        <end position="198"/>
    </location>
</feature>
<feature type="compositionally biased region" description="Acidic residues" evidence="1">
    <location>
        <begin position="183"/>
        <end position="198"/>
    </location>
</feature>
<proteinExistence type="predicted"/>
<name>A0A7J8QUY6_GOSDV</name>
<dbReference type="AlphaFoldDB" id="A0A7J8QUY6"/>
<protein>
    <submittedName>
        <fullName evidence="2">Uncharacterized protein</fullName>
    </submittedName>
</protein>
<keyword evidence="3" id="KW-1185">Reference proteome</keyword>
<dbReference type="EMBL" id="JABFAC010000001">
    <property type="protein sequence ID" value="MBA0605389.1"/>
    <property type="molecule type" value="Genomic_DNA"/>
</dbReference>
<gene>
    <name evidence="2" type="ORF">Godav_017975</name>
</gene>
<sequence length="228" mass="26802">MFILERGFNLAPSLGGKVWDLVQFHRWKNFYLLPKVPTVIPMALEFYSNLKFSERDRVYVKNREVDIFHTEICEYYGVPFCENDDIELLDLTHYRDVDMYVIMNYLAEAYLFGDLDLSTNEMLCGEWTRHRKHKMKVPSTLPKKPLLRKVLDGTQSQQDELLEAVKYNTLMMELHPFNKKEEKDEDEMEKENDENPEDVADFEAVFAPGCPSAKGIVFRSPSDEESCY</sequence>